<protein>
    <submittedName>
        <fullName evidence="2">Uncharacterized protein</fullName>
    </submittedName>
</protein>
<evidence type="ECO:0000256" key="1">
    <source>
        <dbReference type="SAM" id="SignalP"/>
    </source>
</evidence>
<dbReference type="EMBL" id="FNHS01000007">
    <property type="protein sequence ID" value="SDN27173.1"/>
    <property type="molecule type" value="Genomic_DNA"/>
</dbReference>
<evidence type="ECO:0000313" key="2">
    <source>
        <dbReference type="EMBL" id="SDN27173.1"/>
    </source>
</evidence>
<dbReference type="OrthoDB" id="9903175at2"/>
<feature type="chain" id="PRO_5011580934" evidence="1">
    <location>
        <begin position="22"/>
        <end position="85"/>
    </location>
</feature>
<keyword evidence="1" id="KW-0732">Signal</keyword>
<organism evidence="2 3">
    <name type="scientific">Methylobacterium phyllostachyos</name>
    <dbReference type="NCBI Taxonomy" id="582672"/>
    <lineage>
        <taxon>Bacteria</taxon>
        <taxon>Pseudomonadati</taxon>
        <taxon>Pseudomonadota</taxon>
        <taxon>Alphaproteobacteria</taxon>
        <taxon>Hyphomicrobiales</taxon>
        <taxon>Methylobacteriaceae</taxon>
        <taxon>Methylobacterium</taxon>
    </lineage>
</organism>
<dbReference type="AlphaFoldDB" id="A0A1H0A2I6"/>
<gene>
    <name evidence="2" type="ORF">SAMN05216360_10729</name>
</gene>
<keyword evidence="3" id="KW-1185">Reference proteome</keyword>
<name>A0A1H0A2I6_9HYPH</name>
<proteinExistence type="predicted"/>
<dbReference type="Proteomes" id="UP000198704">
    <property type="component" value="Unassembled WGS sequence"/>
</dbReference>
<reference evidence="3" key="1">
    <citation type="submission" date="2016-10" db="EMBL/GenBank/DDBJ databases">
        <authorList>
            <person name="Varghese N."/>
            <person name="Submissions S."/>
        </authorList>
    </citation>
    <scope>NUCLEOTIDE SEQUENCE [LARGE SCALE GENOMIC DNA]</scope>
    <source>
        <strain evidence="3">BL47</strain>
    </source>
</reference>
<evidence type="ECO:0000313" key="3">
    <source>
        <dbReference type="Proteomes" id="UP000198704"/>
    </source>
</evidence>
<accession>A0A1H0A2I6</accession>
<dbReference type="STRING" id="582672.SAMN05216360_10729"/>
<feature type="signal peptide" evidence="1">
    <location>
        <begin position="1"/>
        <end position="21"/>
    </location>
</feature>
<sequence length="85" mass="8862">MPFLRILAAALSIGLAGGAQAQTVLVPSGDSAITQPGGTEGRGARRNIREAVRNGDVVGVPAGTHSSEIEARLLHHHRARPHRAE</sequence>
<dbReference type="RefSeq" id="WP_091716244.1">
    <property type="nucleotide sequence ID" value="NZ_FNHS01000007.1"/>
</dbReference>